<dbReference type="PANTHER" id="PTHR32309:SF13">
    <property type="entry name" value="FERRIC ENTEROBACTIN TRANSPORT PROTEIN FEPE"/>
    <property type="match status" value="1"/>
</dbReference>
<name>A0ABW2V6S7_9BACL</name>
<organism evidence="9 10">
    <name type="scientific">Paenibacillus thermoaerophilus</name>
    <dbReference type="NCBI Taxonomy" id="1215385"/>
    <lineage>
        <taxon>Bacteria</taxon>
        <taxon>Bacillati</taxon>
        <taxon>Bacillota</taxon>
        <taxon>Bacilli</taxon>
        <taxon>Bacillales</taxon>
        <taxon>Paenibacillaceae</taxon>
        <taxon>Paenibacillus</taxon>
    </lineage>
</organism>
<keyword evidence="10" id="KW-1185">Reference proteome</keyword>
<dbReference type="RefSeq" id="WP_170209478.1">
    <property type="nucleotide sequence ID" value="NZ_JBHTGQ010000031.1"/>
</dbReference>
<proteinExistence type="inferred from homology"/>
<keyword evidence="4 7" id="KW-0812">Transmembrane</keyword>
<evidence type="ECO:0000259" key="8">
    <source>
        <dbReference type="Pfam" id="PF02706"/>
    </source>
</evidence>
<dbReference type="InterPro" id="IPR050445">
    <property type="entry name" value="Bact_polysacc_biosynth/exp"/>
</dbReference>
<evidence type="ECO:0000256" key="1">
    <source>
        <dbReference type="ARBA" id="ARBA00004651"/>
    </source>
</evidence>
<accession>A0ABW2V6S7</accession>
<evidence type="ECO:0000256" key="7">
    <source>
        <dbReference type="SAM" id="Phobius"/>
    </source>
</evidence>
<feature type="domain" description="Polysaccharide chain length determinant N-terminal" evidence="8">
    <location>
        <begin position="1"/>
        <end position="86"/>
    </location>
</feature>
<protein>
    <submittedName>
        <fullName evidence="9">YveK family protein</fullName>
    </submittedName>
</protein>
<evidence type="ECO:0000313" key="10">
    <source>
        <dbReference type="Proteomes" id="UP001596528"/>
    </source>
</evidence>
<evidence type="ECO:0000256" key="4">
    <source>
        <dbReference type="ARBA" id="ARBA00022692"/>
    </source>
</evidence>
<gene>
    <name evidence="9" type="ORF">ACFQWB_13445</name>
</gene>
<comment type="caution">
    <text evidence="9">The sequence shown here is derived from an EMBL/GenBank/DDBJ whole genome shotgun (WGS) entry which is preliminary data.</text>
</comment>
<evidence type="ECO:0000313" key="9">
    <source>
        <dbReference type="EMBL" id="MFC7750926.1"/>
    </source>
</evidence>
<reference evidence="10" key="1">
    <citation type="journal article" date="2019" name="Int. J. Syst. Evol. Microbiol.">
        <title>The Global Catalogue of Microorganisms (GCM) 10K type strain sequencing project: providing services to taxonomists for standard genome sequencing and annotation.</title>
        <authorList>
            <consortium name="The Broad Institute Genomics Platform"/>
            <consortium name="The Broad Institute Genome Sequencing Center for Infectious Disease"/>
            <person name="Wu L."/>
            <person name="Ma J."/>
        </authorList>
    </citation>
    <scope>NUCLEOTIDE SEQUENCE [LARGE SCALE GENOMIC DNA]</scope>
    <source>
        <strain evidence="10">JCM 18657</strain>
    </source>
</reference>
<evidence type="ECO:0000256" key="6">
    <source>
        <dbReference type="ARBA" id="ARBA00023136"/>
    </source>
</evidence>
<comment type="similarity">
    <text evidence="2">Belongs to the CpsC/CapA family.</text>
</comment>
<dbReference type="EMBL" id="JBHTGQ010000031">
    <property type="protein sequence ID" value="MFC7750926.1"/>
    <property type="molecule type" value="Genomic_DNA"/>
</dbReference>
<evidence type="ECO:0000256" key="3">
    <source>
        <dbReference type="ARBA" id="ARBA00022475"/>
    </source>
</evidence>
<feature type="transmembrane region" description="Helical" evidence="7">
    <location>
        <begin position="171"/>
        <end position="190"/>
    </location>
</feature>
<evidence type="ECO:0000256" key="2">
    <source>
        <dbReference type="ARBA" id="ARBA00006683"/>
    </source>
</evidence>
<dbReference type="InterPro" id="IPR003856">
    <property type="entry name" value="LPS_length_determ_N"/>
</dbReference>
<dbReference type="PANTHER" id="PTHR32309">
    <property type="entry name" value="TYROSINE-PROTEIN KINASE"/>
    <property type="match status" value="1"/>
</dbReference>
<dbReference type="Proteomes" id="UP001596528">
    <property type="component" value="Unassembled WGS sequence"/>
</dbReference>
<comment type="subcellular location">
    <subcellularLocation>
        <location evidence="1">Cell membrane</location>
        <topology evidence="1">Multi-pass membrane protein</topology>
    </subcellularLocation>
</comment>
<dbReference type="Pfam" id="PF02706">
    <property type="entry name" value="Wzz"/>
    <property type="match status" value="1"/>
</dbReference>
<keyword evidence="3" id="KW-1003">Cell membrane</keyword>
<keyword evidence="6 7" id="KW-0472">Membrane</keyword>
<keyword evidence="5 7" id="KW-1133">Transmembrane helix</keyword>
<sequence>MDFHHYVGILRKKMGWIAAFVLIAVTCAGVATDRYVPTKYEASIKLVVRLSEEKKTPEYGNVNANILMMTTYKEFLKSPTVLNRVVLEYPELKLTRTELDNNLRISSNKDSQIINMSFTSPSAERSQKIVEAVAVVFERLVPVHLKTDLLSILPQESLPGQEVKPNSPMKMNLILAFLASSFLSVAAVVFRETLDTTLKTERAVEELLGVGLLASISKPGKRDLKRRLAKQIQRQVGETTYAKG</sequence>
<evidence type="ECO:0000256" key="5">
    <source>
        <dbReference type="ARBA" id="ARBA00022989"/>
    </source>
</evidence>